<evidence type="ECO:0000259" key="1">
    <source>
        <dbReference type="Pfam" id="PF07486"/>
    </source>
</evidence>
<dbReference type="Proteomes" id="UP000006556">
    <property type="component" value="Chromosome"/>
</dbReference>
<accession>A5D0Q7</accession>
<dbReference type="Pfam" id="PF07486">
    <property type="entry name" value="Hydrolase_2"/>
    <property type="match status" value="1"/>
</dbReference>
<dbReference type="InterPro" id="IPR011105">
    <property type="entry name" value="Cell_wall_hydrolase_SleB"/>
</dbReference>
<dbReference type="HOGENOM" id="CLU_053345_2_1_9"/>
<evidence type="ECO:0000313" key="2">
    <source>
        <dbReference type="EMBL" id="BAF60163.1"/>
    </source>
</evidence>
<organism evidence="2 3">
    <name type="scientific">Pelotomaculum thermopropionicum (strain DSM 13744 / JCM 10971 / SI)</name>
    <dbReference type="NCBI Taxonomy" id="370438"/>
    <lineage>
        <taxon>Bacteria</taxon>
        <taxon>Bacillati</taxon>
        <taxon>Bacillota</taxon>
        <taxon>Clostridia</taxon>
        <taxon>Eubacteriales</taxon>
        <taxon>Desulfotomaculaceae</taxon>
        <taxon>Pelotomaculum</taxon>
    </lineage>
</organism>
<dbReference type="Gene3D" id="6.20.240.60">
    <property type="match status" value="1"/>
</dbReference>
<dbReference type="Gene3D" id="1.10.10.2520">
    <property type="entry name" value="Cell wall hydrolase SleB, domain 1"/>
    <property type="match status" value="1"/>
</dbReference>
<keyword evidence="3" id="KW-1185">Reference proteome</keyword>
<dbReference type="GO" id="GO:0016787">
    <property type="term" value="F:hydrolase activity"/>
    <property type="evidence" value="ECO:0007669"/>
    <property type="project" value="InterPro"/>
</dbReference>
<dbReference type="AlphaFoldDB" id="A5D0Q7"/>
<dbReference type="InterPro" id="IPR042047">
    <property type="entry name" value="SleB_dom1"/>
</dbReference>
<dbReference type="EMBL" id="AP009389">
    <property type="protein sequence ID" value="BAF60163.1"/>
    <property type="molecule type" value="Genomic_DNA"/>
</dbReference>
<sequence>MKVWNLLLKAVKKIWVMTGCLRKTWDKMSDCVKKTWDEMDGFKKKACLAAGLLLVPVGLLLHPVSAVNKLVKPGKKEQQVVAGAGEQVQSGRERGSAVSRGGVVDRNSVYLMAQVIEGEAADEPYEGKVAVGAVILNRTESPDFPHTIPGVIYETDAFESVSNGQYLRPVSKESLDAAIDALNGRDPTGGALYFWNPEKATSPWVWSRPIITRIGGHVFAL</sequence>
<dbReference type="STRING" id="370438.PTH_1982"/>
<dbReference type="eggNOG" id="COG3773">
    <property type="taxonomic scope" value="Bacteria"/>
</dbReference>
<dbReference type="KEGG" id="pth:PTH_1982"/>
<proteinExistence type="predicted"/>
<evidence type="ECO:0000313" key="3">
    <source>
        <dbReference type="Proteomes" id="UP000006556"/>
    </source>
</evidence>
<reference evidence="3" key="1">
    <citation type="journal article" date="2008" name="Genome Res.">
        <title>The genome of Pelotomaculum thermopropionicum reveals niche-associated evolution in anaerobic microbiota.</title>
        <authorList>
            <person name="Kosaka T."/>
            <person name="Kato S."/>
            <person name="Shimoyama T."/>
            <person name="Ishii S."/>
            <person name="Abe T."/>
            <person name="Watanabe K."/>
        </authorList>
    </citation>
    <scope>NUCLEOTIDE SEQUENCE [LARGE SCALE GENOMIC DNA]</scope>
    <source>
        <strain evidence="3">DSM 13744 / JCM 10971 / SI</strain>
    </source>
</reference>
<feature type="domain" description="Cell wall hydrolase SleB" evidence="1">
    <location>
        <begin position="123"/>
        <end position="220"/>
    </location>
</feature>
<protein>
    <submittedName>
        <fullName evidence="2">Cell wall hydrolyses</fullName>
    </submittedName>
</protein>
<gene>
    <name evidence="2" type="primary">SleB</name>
    <name evidence="2" type="ordered locus">PTH_1982</name>
</gene>
<name>A5D0Q7_PELTS</name>